<dbReference type="AlphaFoldDB" id="A0A409YLE2"/>
<proteinExistence type="predicted"/>
<comment type="caution">
    <text evidence="1">The sequence shown here is derived from an EMBL/GenBank/DDBJ whole genome shotgun (WGS) entry which is preliminary data.</text>
</comment>
<evidence type="ECO:0000313" key="1">
    <source>
        <dbReference type="EMBL" id="PPR03889.1"/>
    </source>
</evidence>
<dbReference type="EMBL" id="NHYE01000694">
    <property type="protein sequence ID" value="PPR03889.1"/>
    <property type="molecule type" value="Genomic_DNA"/>
</dbReference>
<keyword evidence="2" id="KW-1185">Reference proteome</keyword>
<sequence length="107" mass="11713">MTQGGHDFQKELVGTYDGLGYYMSRADPCIHSRGMNGVFDLNGTYTDDVLGASTNDETAEAAADELGKCFDIKKSKPSYIVGIGVNYDKENGVLELSQRTFFLNSLK</sequence>
<organism evidence="1 2">
    <name type="scientific">Gymnopilus dilepis</name>
    <dbReference type="NCBI Taxonomy" id="231916"/>
    <lineage>
        <taxon>Eukaryota</taxon>
        <taxon>Fungi</taxon>
        <taxon>Dikarya</taxon>
        <taxon>Basidiomycota</taxon>
        <taxon>Agaricomycotina</taxon>
        <taxon>Agaricomycetes</taxon>
        <taxon>Agaricomycetidae</taxon>
        <taxon>Agaricales</taxon>
        <taxon>Agaricineae</taxon>
        <taxon>Hymenogastraceae</taxon>
        <taxon>Gymnopilus</taxon>
    </lineage>
</organism>
<reference evidence="1 2" key="1">
    <citation type="journal article" date="2018" name="Evol. Lett.">
        <title>Horizontal gene cluster transfer increased hallucinogenic mushroom diversity.</title>
        <authorList>
            <person name="Reynolds H.T."/>
            <person name="Vijayakumar V."/>
            <person name="Gluck-Thaler E."/>
            <person name="Korotkin H.B."/>
            <person name="Matheny P.B."/>
            <person name="Slot J.C."/>
        </authorList>
    </citation>
    <scope>NUCLEOTIDE SEQUENCE [LARGE SCALE GENOMIC DNA]</scope>
    <source>
        <strain evidence="1 2">SRW20</strain>
    </source>
</reference>
<name>A0A409YLE2_9AGAR</name>
<gene>
    <name evidence="1" type="ORF">CVT26_000820</name>
</gene>
<dbReference type="InParanoid" id="A0A409YLE2"/>
<accession>A0A409YLE2</accession>
<dbReference type="OrthoDB" id="3344688at2759"/>
<protein>
    <submittedName>
        <fullName evidence="1">Uncharacterized protein</fullName>
    </submittedName>
</protein>
<dbReference type="STRING" id="231916.A0A409YLE2"/>
<dbReference type="Proteomes" id="UP000284706">
    <property type="component" value="Unassembled WGS sequence"/>
</dbReference>
<evidence type="ECO:0000313" key="2">
    <source>
        <dbReference type="Proteomes" id="UP000284706"/>
    </source>
</evidence>